<sequence>MRQAFVGVIRVAASAYEFPSLCSDFSNFGTAGFAKPPALTNQNAQNGSYLMRIPETVRSRRCG</sequence>
<organism evidence="1 2">
    <name type="scientific">Echinococcus granulosus</name>
    <name type="common">Hydatid tapeworm</name>
    <dbReference type="NCBI Taxonomy" id="6210"/>
    <lineage>
        <taxon>Eukaryota</taxon>
        <taxon>Metazoa</taxon>
        <taxon>Spiralia</taxon>
        <taxon>Lophotrochozoa</taxon>
        <taxon>Platyhelminthes</taxon>
        <taxon>Cestoda</taxon>
        <taxon>Eucestoda</taxon>
        <taxon>Cyclophyllidea</taxon>
        <taxon>Taeniidae</taxon>
        <taxon>Echinococcus</taxon>
        <taxon>Echinococcus granulosus group</taxon>
    </lineage>
</organism>
<dbReference type="GeneID" id="36336914"/>
<comment type="caution">
    <text evidence="1">The sequence shown here is derived from an EMBL/GenBank/DDBJ whole genome shotgun (WGS) entry which is preliminary data.</text>
</comment>
<dbReference type="EMBL" id="APAU02000004">
    <property type="protein sequence ID" value="EUB64071.1"/>
    <property type="molecule type" value="Genomic_DNA"/>
</dbReference>
<gene>
    <name evidence="1" type="ORF">EGR_01199</name>
</gene>
<dbReference type="CTD" id="36336914"/>
<dbReference type="KEGG" id="egl:EGR_01199"/>
<accession>W6UTU0</accession>
<name>W6UTU0_ECHGR</name>
<protein>
    <submittedName>
        <fullName evidence="1">Uncharacterized protein</fullName>
    </submittedName>
</protein>
<reference evidence="1 2" key="1">
    <citation type="journal article" date="2013" name="Nat. Genet.">
        <title>The genome of the hydatid tapeworm Echinococcus granulosus.</title>
        <authorList>
            <person name="Zheng H."/>
            <person name="Zhang W."/>
            <person name="Zhang L."/>
            <person name="Zhang Z."/>
            <person name="Li J."/>
            <person name="Lu G."/>
            <person name="Zhu Y."/>
            <person name="Wang Y."/>
            <person name="Huang Y."/>
            <person name="Liu J."/>
            <person name="Kang H."/>
            <person name="Chen J."/>
            <person name="Wang L."/>
            <person name="Chen A."/>
            <person name="Yu S."/>
            <person name="Gao Z."/>
            <person name="Jin L."/>
            <person name="Gu W."/>
            <person name="Wang Z."/>
            <person name="Zhao L."/>
            <person name="Shi B."/>
            <person name="Wen H."/>
            <person name="Lin R."/>
            <person name="Jones M.K."/>
            <person name="Brejova B."/>
            <person name="Vinar T."/>
            <person name="Zhao G."/>
            <person name="McManus D.P."/>
            <person name="Chen Z."/>
            <person name="Zhou Y."/>
            <person name="Wang S."/>
        </authorList>
    </citation>
    <scope>NUCLEOTIDE SEQUENCE [LARGE SCALE GENOMIC DNA]</scope>
</reference>
<evidence type="ECO:0000313" key="2">
    <source>
        <dbReference type="Proteomes" id="UP000019149"/>
    </source>
</evidence>
<dbReference type="AlphaFoldDB" id="W6UTU0"/>
<dbReference type="Proteomes" id="UP000019149">
    <property type="component" value="Unassembled WGS sequence"/>
</dbReference>
<keyword evidence="2" id="KW-1185">Reference proteome</keyword>
<proteinExistence type="predicted"/>
<dbReference type="RefSeq" id="XP_024355267.1">
    <property type="nucleotide sequence ID" value="XM_024490448.1"/>
</dbReference>
<evidence type="ECO:0000313" key="1">
    <source>
        <dbReference type="EMBL" id="EUB64071.1"/>
    </source>
</evidence>